<accession>A0A173Z7Z6</accession>
<keyword evidence="1" id="KW-0812">Transmembrane</keyword>
<dbReference type="Gene3D" id="1.10.1760.20">
    <property type="match status" value="1"/>
</dbReference>
<dbReference type="AlphaFoldDB" id="A0A173Z7Z6"/>
<reference evidence="2 3" key="1">
    <citation type="submission" date="2015-09" db="EMBL/GenBank/DDBJ databases">
        <authorList>
            <consortium name="Pathogen Informatics"/>
        </authorList>
    </citation>
    <scope>NUCLEOTIDE SEQUENCE [LARGE SCALE GENOMIC DNA]</scope>
    <source>
        <strain evidence="2 3">2789STDY5834856</strain>
    </source>
</reference>
<protein>
    <recommendedName>
        <fullName evidence="4">DUF2232 domain-containing protein</fullName>
    </recommendedName>
</protein>
<feature type="transmembrane region" description="Helical" evidence="1">
    <location>
        <begin position="45"/>
        <end position="69"/>
    </location>
</feature>
<feature type="transmembrane region" description="Helical" evidence="1">
    <location>
        <begin position="104"/>
        <end position="129"/>
    </location>
</feature>
<feature type="transmembrane region" description="Helical" evidence="1">
    <location>
        <begin position="268"/>
        <end position="293"/>
    </location>
</feature>
<evidence type="ECO:0000313" key="3">
    <source>
        <dbReference type="Proteomes" id="UP000095594"/>
    </source>
</evidence>
<evidence type="ECO:0008006" key="4">
    <source>
        <dbReference type="Google" id="ProtNLM"/>
    </source>
</evidence>
<keyword evidence="1" id="KW-1133">Transmembrane helix</keyword>
<dbReference type="RefSeq" id="WP_055263385.1">
    <property type="nucleotide sequence ID" value="NZ_CABIXQ010000002.1"/>
</dbReference>
<dbReference type="OrthoDB" id="1757887at2"/>
<feature type="transmembrane region" description="Helical" evidence="1">
    <location>
        <begin position="12"/>
        <end position="33"/>
    </location>
</feature>
<name>A0A173Z7Z6_9CLOT</name>
<evidence type="ECO:0000313" key="2">
    <source>
        <dbReference type="EMBL" id="CUN71596.1"/>
    </source>
</evidence>
<sequence length="322" mass="35965">MKTKKLTEAAMLSALFVVVSIVAISTGLMYSIYLDIIVPIFISILYLKIGFKYTVLSSLTSLIIVALAIGDVPSAIWMSQGIILGLICGFFVSKKGAILDDILWSSIGGCFVVILVDVYLSTLTGYSLLKDFDSVAVMFPLNEEITKMAFYIFVATIPVGTALVSYVGALFIGHKLNILNKASKEKYNILKNFKKIGSYLCCSKRTYFISVTYLLIVEIINNTNFTINSTYIKTVIMSVRVVFMYFIIKDSIGFIRKYIYIRSKSATVAQVVSFAILYLLIVNIYITTILLIIGSVTVNFLLKIRDKEINIVNQYLELEGQK</sequence>
<evidence type="ECO:0000256" key="1">
    <source>
        <dbReference type="SAM" id="Phobius"/>
    </source>
</evidence>
<dbReference type="EMBL" id="CYZX01000002">
    <property type="protein sequence ID" value="CUN71596.1"/>
    <property type="molecule type" value="Genomic_DNA"/>
</dbReference>
<gene>
    <name evidence="2" type="ORF">ERS852471_00393</name>
</gene>
<proteinExistence type="predicted"/>
<feature type="transmembrane region" description="Helical" evidence="1">
    <location>
        <begin position="207"/>
        <end position="225"/>
    </location>
</feature>
<keyword evidence="1" id="KW-0472">Membrane</keyword>
<dbReference type="Proteomes" id="UP000095594">
    <property type="component" value="Unassembled WGS sequence"/>
</dbReference>
<feature type="transmembrane region" description="Helical" evidence="1">
    <location>
        <begin position="75"/>
        <end position="92"/>
    </location>
</feature>
<organism evidence="2 3">
    <name type="scientific">Clostridium disporicum</name>
    <dbReference type="NCBI Taxonomy" id="84024"/>
    <lineage>
        <taxon>Bacteria</taxon>
        <taxon>Bacillati</taxon>
        <taxon>Bacillota</taxon>
        <taxon>Clostridia</taxon>
        <taxon>Eubacteriales</taxon>
        <taxon>Clostridiaceae</taxon>
        <taxon>Clostridium</taxon>
    </lineage>
</organism>
<feature type="transmembrane region" description="Helical" evidence="1">
    <location>
        <begin position="149"/>
        <end position="172"/>
    </location>
</feature>